<feature type="domain" description="Putative zinc-finger" evidence="3">
    <location>
        <begin position="3"/>
        <end position="37"/>
    </location>
</feature>
<accession>A0A9X1UKC4</accession>
<name>A0A9X1UKC4_9BURK</name>
<reference evidence="4" key="1">
    <citation type="submission" date="2022-01" db="EMBL/GenBank/DDBJ databases">
        <title>Genome sequence and assembly of Parabukholderia sp. RG36.</title>
        <authorList>
            <person name="Chhetri G."/>
        </authorList>
    </citation>
    <scope>NUCLEOTIDE SEQUENCE</scope>
    <source>
        <strain evidence="4">RG36</strain>
    </source>
</reference>
<protein>
    <submittedName>
        <fullName evidence="4">Anti-sigma factor</fullName>
    </submittedName>
</protein>
<keyword evidence="5" id="KW-1185">Reference proteome</keyword>
<dbReference type="InterPro" id="IPR027383">
    <property type="entry name" value="Znf_put"/>
</dbReference>
<dbReference type="Proteomes" id="UP001139308">
    <property type="component" value="Unassembled WGS sequence"/>
</dbReference>
<gene>
    <name evidence="4" type="ORF">L5014_08435</name>
</gene>
<evidence type="ECO:0000256" key="1">
    <source>
        <dbReference type="SAM" id="MobiDB-lite"/>
    </source>
</evidence>
<dbReference type="RefSeq" id="WP_238463124.1">
    <property type="nucleotide sequence ID" value="NZ_JAKLJA010000004.1"/>
</dbReference>
<feature type="region of interest" description="Disordered" evidence="1">
    <location>
        <begin position="1"/>
        <end position="24"/>
    </location>
</feature>
<dbReference type="AlphaFoldDB" id="A0A9X1UKC4"/>
<organism evidence="4 5">
    <name type="scientific">Paraburkholderia tagetis</name>
    <dbReference type="NCBI Taxonomy" id="2913261"/>
    <lineage>
        <taxon>Bacteria</taxon>
        <taxon>Pseudomonadati</taxon>
        <taxon>Pseudomonadota</taxon>
        <taxon>Betaproteobacteria</taxon>
        <taxon>Burkholderiales</taxon>
        <taxon>Burkholderiaceae</taxon>
        <taxon>Paraburkholderia</taxon>
    </lineage>
</organism>
<dbReference type="Gene3D" id="1.10.10.1320">
    <property type="entry name" value="Anti-sigma factor, zinc-finger domain"/>
    <property type="match status" value="1"/>
</dbReference>
<sequence length="293" mass="31927">MDCKDARPLLDASVDRELSPPDEHRLQQHVEGCDACRRESEAVRAISRAVRRAEYYRAPEGLRAQIAASLPAAPLSGDTDETRDRETPARKRRRFAWLDGWQIPHGGGFGTASGSTTSGRGISAGWLTGLAIALCAVAAGVVLTLPRHVDSTPFVDELVSSHVRAQLSGRDIDVISSDQHTVKPWFNGRIDYAPPVEDLTASGFPLVGGRLDYLGHRRVAVLTYHYRKHVIDVYVFPDSDQAVAGPAEALGREGYALARWHDNGMTWWAITDAAPDALTAFETALKARLHGSG</sequence>
<comment type="caution">
    <text evidence="4">The sequence shown here is derived from an EMBL/GenBank/DDBJ whole genome shotgun (WGS) entry which is preliminary data.</text>
</comment>
<dbReference type="Pfam" id="PF13490">
    <property type="entry name" value="zf-HC2"/>
    <property type="match status" value="1"/>
</dbReference>
<evidence type="ECO:0000313" key="4">
    <source>
        <dbReference type="EMBL" id="MCG5073391.1"/>
    </source>
</evidence>
<keyword evidence="2" id="KW-1133">Transmembrane helix</keyword>
<evidence type="ECO:0000259" key="3">
    <source>
        <dbReference type="Pfam" id="PF13490"/>
    </source>
</evidence>
<dbReference type="EMBL" id="JAKLJA010000004">
    <property type="protein sequence ID" value="MCG5073391.1"/>
    <property type="molecule type" value="Genomic_DNA"/>
</dbReference>
<proteinExistence type="predicted"/>
<dbReference type="InterPro" id="IPR041916">
    <property type="entry name" value="Anti_sigma_zinc_sf"/>
</dbReference>
<evidence type="ECO:0000313" key="5">
    <source>
        <dbReference type="Proteomes" id="UP001139308"/>
    </source>
</evidence>
<feature type="transmembrane region" description="Helical" evidence="2">
    <location>
        <begin position="124"/>
        <end position="145"/>
    </location>
</feature>
<keyword evidence="2" id="KW-0472">Membrane</keyword>
<keyword evidence="2" id="KW-0812">Transmembrane</keyword>
<evidence type="ECO:0000256" key="2">
    <source>
        <dbReference type="SAM" id="Phobius"/>
    </source>
</evidence>